<accession>A0A8G0ZN63</accession>
<keyword evidence="3" id="KW-1185">Reference proteome</keyword>
<evidence type="ECO:0000256" key="1">
    <source>
        <dbReference type="SAM" id="Phobius"/>
    </source>
</evidence>
<dbReference type="Proteomes" id="UP000826300">
    <property type="component" value="Chromosome"/>
</dbReference>
<keyword evidence="1" id="KW-1133">Transmembrane helix</keyword>
<reference evidence="2" key="1">
    <citation type="submission" date="2021-02" db="EMBL/GenBank/DDBJ databases">
        <title>Rhodobacter shimadae sp. nov., an aerobic anoxygenic phototrophic bacterium isolated from a hot spring.</title>
        <authorList>
            <person name="Muramatsu S."/>
            <person name="Haruta S."/>
            <person name="Hirose S."/>
            <person name="Hanada S."/>
        </authorList>
    </citation>
    <scope>NUCLEOTIDE SEQUENCE</scope>
    <source>
        <strain evidence="2">N10</strain>
    </source>
</reference>
<dbReference type="EMBL" id="CP069370">
    <property type="protein sequence ID" value="QYZ68431.1"/>
    <property type="molecule type" value="Genomic_DNA"/>
</dbReference>
<feature type="transmembrane region" description="Helical" evidence="1">
    <location>
        <begin position="57"/>
        <end position="77"/>
    </location>
</feature>
<keyword evidence="1" id="KW-0812">Transmembrane</keyword>
<gene>
    <name evidence="2" type="ORF">JO391_11600</name>
</gene>
<evidence type="ECO:0000313" key="2">
    <source>
        <dbReference type="EMBL" id="QYZ68431.1"/>
    </source>
</evidence>
<sequence length="80" mass="8786">MTMIADVRPSRASRAFYAIPVIGWIAKDISRGVENVFYALIIALTLLVLAVKVWGVVAITMTALALVPVMFLWLIVISQP</sequence>
<feature type="transmembrane region" description="Helical" evidence="1">
    <location>
        <begin position="35"/>
        <end position="51"/>
    </location>
</feature>
<dbReference type="AlphaFoldDB" id="A0A8G0ZN63"/>
<dbReference type="KEGG" id="nsm:JO391_11600"/>
<proteinExistence type="predicted"/>
<dbReference type="RefSeq" id="WP_220660654.1">
    <property type="nucleotide sequence ID" value="NZ_CP069370.1"/>
</dbReference>
<keyword evidence="1" id="KW-0472">Membrane</keyword>
<organism evidence="2 3">
    <name type="scientific">Neotabrizicola shimadae</name>
    <dbReference type="NCBI Taxonomy" id="2807096"/>
    <lineage>
        <taxon>Bacteria</taxon>
        <taxon>Pseudomonadati</taxon>
        <taxon>Pseudomonadota</taxon>
        <taxon>Alphaproteobacteria</taxon>
        <taxon>Rhodobacterales</taxon>
        <taxon>Paracoccaceae</taxon>
        <taxon>Neotabrizicola</taxon>
    </lineage>
</organism>
<evidence type="ECO:0000313" key="3">
    <source>
        <dbReference type="Proteomes" id="UP000826300"/>
    </source>
</evidence>
<protein>
    <submittedName>
        <fullName evidence="2">Uncharacterized protein</fullName>
    </submittedName>
</protein>
<name>A0A8G0ZN63_9RHOB</name>